<dbReference type="AlphaFoldDB" id="A0A0W0SPB8"/>
<organism evidence="7 8">
    <name type="scientific">Legionella brunensis</name>
    <dbReference type="NCBI Taxonomy" id="29422"/>
    <lineage>
        <taxon>Bacteria</taxon>
        <taxon>Pseudomonadati</taxon>
        <taxon>Pseudomonadota</taxon>
        <taxon>Gammaproteobacteria</taxon>
        <taxon>Legionellales</taxon>
        <taxon>Legionellaceae</taxon>
        <taxon>Legionella</taxon>
    </lineage>
</organism>
<dbReference type="EMBL" id="LNXV01000007">
    <property type="protein sequence ID" value="KTC85208.1"/>
    <property type="molecule type" value="Genomic_DNA"/>
</dbReference>
<evidence type="ECO:0000313" key="8">
    <source>
        <dbReference type="Proteomes" id="UP000054742"/>
    </source>
</evidence>
<dbReference type="RefSeq" id="WP_058441094.1">
    <property type="nucleotide sequence ID" value="NZ_CAAAHU010000009.1"/>
</dbReference>
<keyword evidence="8" id="KW-1185">Reference proteome</keyword>
<evidence type="ECO:0000313" key="7">
    <source>
        <dbReference type="EMBL" id="KTC85208.1"/>
    </source>
</evidence>
<gene>
    <name evidence="7" type="primary">add_1</name>
    <name evidence="7" type="ORF">Lbru_1004</name>
</gene>
<dbReference type="PROSITE" id="PS00485">
    <property type="entry name" value="A_DEAMINASE"/>
    <property type="match status" value="1"/>
</dbReference>
<dbReference type="GO" id="GO:0046872">
    <property type="term" value="F:metal ion binding"/>
    <property type="evidence" value="ECO:0007669"/>
    <property type="project" value="UniProtKB-KW"/>
</dbReference>
<accession>A0A0W0SPB8</accession>
<evidence type="ECO:0000256" key="4">
    <source>
        <dbReference type="ARBA" id="ARBA00022801"/>
    </source>
</evidence>
<feature type="domain" description="Adenosine deaminase" evidence="6">
    <location>
        <begin position="5"/>
        <end position="326"/>
    </location>
</feature>
<evidence type="ECO:0000259" key="6">
    <source>
        <dbReference type="Pfam" id="PF00962"/>
    </source>
</evidence>
<evidence type="ECO:0000256" key="1">
    <source>
        <dbReference type="ARBA" id="ARBA00001947"/>
    </source>
</evidence>
<comment type="cofactor">
    <cofactor evidence="1">
        <name>Zn(2+)</name>
        <dbReference type="ChEBI" id="CHEBI:29105"/>
    </cofactor>
</comment>
<evidence type="ECO:0000256" key="3">
    <source>
        <dbReference type="ARBA" id="ARBA00022723"/>
    </source>
</evidence>
<dbReference type="PANTHER" id="PTHR43114:SF6">
    <property type="entry name" value="ADENINE DEAMINASE"/>
    <property type="match status" value="1"/>
</dbReference>
<dbReference type="Gene3D" id="3.20.20.140">
    <property type="entry name" value="Metal-dependent hydrolases"/>
    <property type="match status" value="1"/>
</dbReference>
<comment type="similarity">
    <text evidence="2">Belongs to the metallo-dependent hydrolases superfamily. Adenosine and AMP deaminases family.</text>
</comment>
<dbReference type="PANTHER" id="PTHR43114">
    <property type="entry name" value="ADENINE DEAMINASE"/>
    <property type="match status" value="1"/>
</dbReference>
<dbReference type="EC" id="3.5.4.4" evidence="7"/>
<proteinExistence type="inferred from homology"/>
<dbReference type="InterPro" id="IPR006330">
    <property type="entry name" value="Ado/ade_deaminase"/>
</dbReference>
<dbReference type="OrthoDB" id="105475at2"/>
<dbReference type="Pfam" id="PF00962">
    <property type="entry name" value="A_deaminase"/>
    <property type="match status" value="1"/>
</dbReference>
<dbReference type="InterPro" id="IPR001365">
    <property type="entry name" value="A_deaminase_dom"/>
</dbReference>
<keyword evidence="3" id="KW-0479">Metal-binding</keyword>
<dbReference type="Proteomes" id="UP000054742">
    <property type="component" value="Unassembled WGS sequence"/>
</dbReference>
<reference evidence="7 8" key="1">
    <citation type="submission" date="2015-11" db="EMBL/GenBank/DDBJ databases">
        <title>Genomic analysis of 38 Legionella species identifies large and diverse effector repertoires.</title>
        <authorList>
            <person name="Burstein D."/>
            <person name="Amaro F."/>
            <person name="Zusman T."/>
            <person name="Lifshitz Z."/>
            <person name="Cohen O."/>
            <person name="Gilbert J.A."/>
            <person name="Pupko T."/>
            <person name="Shuman H.A."/>
            <person name="Segal G."/>
        </authorList>
    </citation>
    <scope>NUCLEOTIDE SEQUENCE [LARGE SCALE GENOMIC DNA]</scope>
    <source>
        <strain evidence="7 8">ATCC 43878</strain>
    </source>
</reference>
<dbReference type="NCBIfam" id="TIGR01430">
    <property type="entry name" value="aden_deam"/>
    <property type="match status" value="1"/>
</dbReference>
<keyword evidence="5" id="KW-0862">Zinc</keyword>
<dbReference type="SUPFAM" id="SSF51556">
    <property type="entry name" value="Metallo-dependent hydrolases"/>
    <property type="match status" value="1"/>
</dbReference>
<evidence type="ECO:0000256" key="2">
    <source>
        <dbReference type="ARBA" id="ARBA00006676"/>
    </source>
</evidence>
<keyword evidence="4 7" id="KW-0378">Hydrolase</keyword>
<dbReference type="STRING" id="29422.Lbru_1004"/>
<dbReference type="GO" id="GO:0016814">
    <property type="term" value="F:hydrolase activity, acting on carbon-nitrogen (but not peptide) bonds, in cyclic amidines"/>
    <property type="evidence" value="ECO:0007669"/>
    <property type="project" value="UniProtKB-ARBA"/>
</dbReference>
<comment type="caution">
    <text evidence="7">The sequence shown here is derived from an EMBL/GenBank/DDBJ whole genome shotgun (WGS) entry which is preliminary data.</text>
</comment>
<evidence type="ECO:0000256" key="5">
    <source>
        <dbReference type="ARBA" id="ARBA00022833"/>
    </source>
</evidence>
<name>A0A0W0SPB8_9GAMM</name>
<sequence>MTIKKAELHTHLEGTILPDLAKRLAKRNKISLPTTIFDEDGNSYSYQDFLDFLKVFDVVASVIKRPEDYYDITFDYLKANAQENTLYIEMMYSPDHAEQSSKIPSSEHLKAIQQAIDDAEEKYAIIGRIIITAVRHFGSESAIKVAKQALKENIPAIVGFGLGGDEIKFPPKLFSEAFKIAAEGGLSCTVHAGEFAPASGMLEAIQHLPIKRIGHGVQAIHSPETLALLKDKNIALEICPSSNIALGLFQDFSHHPLPQLVNAGLIISLGSDDPPFYRTNLAKEYQRVQTFYQYSDEQMKEFTAMAIASSFADEKTKLKLKKRLDNVEE</sequence>
<dbReference type="NCBIfam" id="NF006848">
    <property type="entry name" value="PRK09358.1-3"/>
    <property type="match status" value="1"/>
</dbReference>
<dbReference type="InterPro" id="IPR006650">
    <property type="entry name" value="A/AMP_deam_AS"/>
</dbReference>
<dbReference type="InterPro" id="IPR032466">
    <property type="entry name" value="Metal_Hydrolase"/>
</dbReference>
<dbReference type="PATRIC" id="fig|29422.6.peg.1056"/>
<protein>
    <submittedName>
        <fullName evidence="7">Adenosine deaminase</fullName>
        <ecNumber evidence="7">3.5.4.4</ecNumber>
    </submittedName>
</protein>
<dbReference type="GO" id="GO:0019239">
    <property type="term" value="F:deaminase activity"/>
    <property type="evidence" value="ECO:0007669"/>
    <property type="project" value="InterPro"/>
</dbReference>
<dbReference type="GO" id="GO:0009168">
    <property type="term" value="P:purine ribonucleoside monophosphate biosynthetic process"/>
    <property type="evidence" value="ECO:0007669"/>
    <property type="project" value="InterPro"/>
</dbReference>